<evidence type="ECO:0000313" key="1">
    <source>
        <dbReference type="EMBL" id="TDP32625.1"/>
    </source>
</evidence>
<organism evidence="1 2">
    <name type="scientific">Idiomarina aquatica</name>
    <dbReference type="NCBI Taxonomy" id="1327752"/>
    <lineage>
        <taxon>Bacteria</taxon>
        <taxon>Pseudomonadati</taxon>
        <taxon>Pseudomonadota</taxon>
        <taxon>Gammaproteobacteria</taxon>
        <taxon>Alteromonadales</taxon>
        <taxon>Idiomarinaceae</taxon>
        <taxon>Idiomarina</taxon>
    </lineage>
</organism>
<keyword evidence="2" id="KW-1185">Reference proteome</keyword>
<evidence type="ECO:0000313" key="2">
    <source>
        <dbReference type="Proteomes" id="UP000295531"/>
    </source>
</evidence>
<evidence type="ECO:0008006" key="3">
    <source>
        <dbReference type="Google" id="ProtNLM"/>
    </source>
</evidence>
<comment type="caution">
    <text evidence="1">The sequence shown here is derived from an EMBL/GenBank/DDBJ whole genome shotgun (WGS) entry which is preliminary data.</text>
</comment>
<dbReference type="EMBL" id="SNXI01000009">
    <property type="protein sequence ID" value="TDP32625.1"/>
    <property type="molecule type" value="Genomic_DNA"/>
</dbReference>
<accession>A0A4R6P5F8</accession>
<protein>
    <recommendedName>
        <fullName evidence="3">Transglutaminase superfamily protein</fullName>
    </recommendedName>
</protein>
<dbReference type="AlphaFoldDB" id="A0A4R6P5F8"/>
<sequence length="330" mass="37805">MRFGQSCLMFNGLATALFVVFCLVAVSAKAQQLVFERSQLPDSDDTNFSYTWQPSNSQPRTLQFEVNQTEFLAPFKRFRNYNKKRANRELFQQLNRYIRQQNWRGVEVSLAPREQQLSINVREARDSQQQQRYRQQAERLRQYYRQRWQDYLQSNYYRHLTLPSGEQGIIPDAVAIARQQEPLFNPLVNAIGETLRDNSRRGYTDFIAQFIQAIPYNALDDGIHNRGDGFLPPNQVIFYNQGDCDSKASLMSSLLRPIIPSAKMAIVYLPGHALFAIAMAPQPDDSIITVEGTKMVLVEVAGPAQMPAGQIASQSQFYIDNGQYRTAAIN</sequence>
<name>A0A4R6P5F8_9GAMM</name>
<proteinExistence type="predicted"/>
<dbReference type="Proteomes" id="UP000295531">
    <property type="component" value="Unassembled WGS sequence"/>
</dbReference>
<gene>
    <name evidence="1" type="ORF">DEU29_10954</name>
</gene>
<reference evidence="1 2" key="1">
    <citation type="submission" date="2019-03" db="EMBL/GenBank/DDBJ databases">
        <title>Freshwater and sediment microbial communities from various areas in North America, analyzing microbe dynamics in response to fracking.</title>
        <authorList>
            <person name="Lamendella R."/>
        </authorList>
    </citation>
    <scope>NUCLEOTIDE SEQUENCE [LARGE SCALE GENOMIC DNA]</scope>
    <source>
        <strain evidence="1 2">18_TX</strain>
    </source>
</reference>